<comment type="similarity">
    <text evidence="10 11">Belongs to the archaeal Rpo3/eukaryotic RPB3 RNA polymerase subunit family.</text>
</comment>
<evidence type="ECO:0000313" key="15">
    <source>
        <dbReference type="EMBL" id="AKA78811.1"/>
    </source>
</evidence>
<keyword evidence="6 11" id="KW-0408">Iron</keyword>
<dbReference type="InterPro" id="IPR001514">
    <property type="entry name" value="DNA-dir_RNA_pol_30-40kDasu_CS"/>
</dbReference>
<evidence type="ECO:0000313" key="31">
    <source>
        <dbReference type="Proteomes" id="UP000273194"/>
    </source>
</evidence>
<reference evidence="15" key="5">
    <citation type="submission" date="2018-10" db="EMBL/GenBank/DDBJ databases">
        <authorList>
            <person name="McCarthy S."/>
            <person name="Gradnigo J."/>
            <person name="Johnson T."/>
            <person name="Payne S."/>
            <person name="Lipzen A."/>
            <person name="Schackwitz W."/>
            <person name="Martin J."/>
            <person name="Moriyama E."/>
            <person name="Blum P."/>
        </authorList>
    </citation>
    <scope>NUCLEOTIDE SEQUENCE</scope>
    <source>
        <strain evidence="13">SARC-B</strain>
        <strain evidence="14">SARC-C</strain>
        <strain evidence="15">SULA</strain>
    </source>
</reference>
<dbReference type="NCBIfam" id="NF001988">
    <property type="entry name" value="PRK00783.1"/>
    <property type="match status" value="1"/>
</dbReference>
<dbReference type="Proteomes" id="UP000033085">
    <property type="component" value="Chromosome"/>
</dbReference>
<dbReference type="SUPFAM" id="SSF56553">
    <property type="entry name" value="Insert subdomain of RNA polymerase alpha subunit"/>
    <property type="match status" value="1"/>
</dbReference>
<organism evidence="15 27">
    <name type="scientific">Saccharolobus solfataricus</name>
    <name type="common">Sulfolobus solfataricus</name>
    <dbReference type="NCBI Taxonomy" id="2287"/>
    <lineage>
        <taxon>Archaea</taxon>
        <taxon>Thermoproteota</taxon>
        <taxon>Thermoprotei</taxon>
        <taxon>Sulfolobales</taxon>
        <taxon>Sulfolobaceae</taxon>
        <taxon>Saccharolobus</taxon>
    </lineage>
</organism>
<evidence type="ECO:0000313" key="30">
    <source>
        <dbReference type="Proteomes" id="UP000269431"/>
    </source>
</evidence>
<evidence type="ECO:0000256" key="9">
    <source>
        <dbReference type="ARBA" id="ARBA00023291"/>
    </source>
</evidence>
<keyword evidence="9 11" id="KW-0003">3Fe-4S</keyword>
<evidence type="ECO:0000256" key="10">
    <source>
        <dbReference type="ARBA" id="ARBA00025804"/>
    </source>
</evidence>
<dbReference type="InterPro" id="IPR036603">
    <property type="entry name" value="RBP11-like"/>
</dbReference>
<dbReference type="OMA" id="KKKCRAF"/>
<dbReference type="Proteomes" id="UP000273443">
    <property type="component" value="Chromosome"/>
</dbReference>
<dbReference type="Pfam" id="PF01193">
    <property type="entry name" value="RNA_pol_L"/>
    <property type="match status" value="1"/>
</dbReference>
<dbReference type="EMBL" id="CP033235">
    <property type="protein sequence ID" value="AZF67886.1"/>
    <property type="molecule type" value="Genomic_DNA"/>
</dbReference>
<dbReference type="EMBL" id="LT549890">
    <property type="protein sequence ID" value="SAI83623.1"/>
    <property type="molecule type" value="Genomic_DNA"/>
</dbReference>
<evidence type="ECO:0000256" key="8">
    <source>
        <dbReference type="ARBA" id="ARBA00023163"/>
    </source>
</evidence>
<dbReference type="KEGG" id="ssof:SULC_1089"/>
<comment type="function">
    <text evidence="11">DNA-dependent RNA polymerase (RNAP) catalyzes the transcription of DNA into RNA using the four ribonucleoside triphosphates as substrates.</text>
</comment>
<dbReference type="EMBL" id="CP033239">
    <property type="protein sequence ID" value="AZF78358.1"/>
    <property type="molecule type" value="Genomic_DNA"/>
</dbReference>
<dbReference type="KEGG" id="ssol:SULB_1090"/>
<dbReference type="Proteomes" id="UP000267993">
    <property type="component" value="Chromosome"/>
</dbReference>
<dbReference type="EMBL" id="CP011055">
    <property type="protein sequence ID" value="AKA73420.1"/>
    <property type="molecule type" value="Genomic_DNA"/>
</dbReference>
<keyword evidence="2 11" id="KW-0963">Cytoplasm</keyword>
<reference evidence="28" key="3">
    <citation type="submission" date="2016-04" db="EMBL/GenBank/DDBJ databases">
        <authorList>
            <person name="Shah S.A."/>
            <person name="Garrett R.A."/>
        </authorList>
    </citation>
    <scope>NUCLEOTIDE SEQUENCE [LARGE SCALE GENOMIC DNA]</scope>
    <source>
        <strain evidence="28">ATCC 35091 / DSM 1616 / JCM 8930 / NBRC 15331 / P1</strain>
    </source>
</reference>
<dbReference type="GO" id="GO:0051538">
    <property type="term" value="F:3 iron, 4 sulfur cluster binding"/>
    <property type="evidence" value="ECO:0007669"/>
    <property type="project" value="UniProtKB-KW"/>
</dbReference>
<evidence type="ECO:0000256" key="7">
    <source>
        <dbReference type="ARBA" id="ARBA00023014"/>
    </source>
</evidence>
<feature type="binding site" evidence="11">
    <location>
        <position position="203"/>
    </location>
    <ligand>
        <name>[3Fe-4S] cluster</name>
        <dbReference type="ChEBI" id="CHEBI:21137"/>
    </ligand>
</feature>
<dbReference type="GO" id="GO:0005737">
    <property type="term" value="C:cytoplasm"/>
    <property type="evidence" value="ECO:0007669"/>
    <property type="project" value="UniProtKB-SubCell"/>
</dbReference>
<dbReference type="KEGG" id="ssoa:SULA_1089"/>
<dbReference type="RefSeq" id="WP_009988881.1">
    <property type="nucleotide sequence ID" value="NZ_CP011055.2"/>
</dbReference>
<dbReference type="Proteomes" id="UP000282269">
    <property type="component" value="Chromosome"/>
</dbReference>
<reference evidence="24" key="2">
    <citation type="submission" date="2016-04" db="EMBL/GenBank/DDBJ databases">
        <authorList>
            <person name="Evans L.H."/>
            <person name="Alamgir A."/>
            <person name="Owens N."/>
            <person name="Weber N.D."/>
            <person name="Virtaneva K."/>
            <person name="Barbian K."/>
            <person name="Babar A."/>
            <person name="Rosenke K."/>
        </authorList>
    </citation>
    <scope>NUCLEOTIDE SEQUENCE</scope>
    <source>
        <strain evidence="24">P1</strain>
    </source>
</reference>
<keyword evidence="7 11" id="KW-0411">Iron-sulfur</keyword>
<dbReference type="Proteomes" id="UP000269431">
    <property type="component" value="Chromosome"/>
</dbReference>
<keyword evidence="8 11" id="KW-0804">Transcription</keyword>
<dbReference type="Proteomes" id="UP000273194">
    <property type="component" value="Chromosome"/>
</dbReference>
<dbReference type="Proteomes" id="UP000076770">
    <property type="component" value="Chromosome i"/>
</dbReference>
<evidence type="ECO:0000313" key="20">
    <source>
        <dbReference type="EMBL" id="AZF78358.1"/>
    </source>
</evidence>
<keyword evidence="3 11" id="KW-0808">Transferase</keyword>
<evidence type="ECO:0000313" key="29">
    <source>
        <dbReference type="Proteomes" id="UP000267993"/>
    </source>
</evidence>
<protein>
    <recommendedName>
        <fullName evidence="11">DNA-directed RNA polymerase subunit Rpo3</fullName>
        <ecNumber evidence="11">2.7.7.6</ecNumber>
    </recommendedName>
    <alternativeName>
        <fullName evidence="11">DNA-directed RNA polymerase subunit D</fullName>
    </alternativeName>
</protein>
<evidence type="ECO:0000256" key="6">
    <source>
        <dbReference type="ARBA" id="ARBA00023004"/>
    </source>
</evidence>
<evidence type="ECO:0000313" key="18">
    <source>
        <dbReference type="EMBL" id="AZF73126.1"/>
    </source>
</evidence>
<evidence type="ECO:0000313" key="35">
    <source>
        <dbReference type="Proteomes" id="UP000282269"/>
    </source>
</evidence>
<name>A0A0E3GWC1_SACSO</name>
<comment type="cofactor">
    <cofactor evidence="11">
        <name>[3Fe-4S] cluster</name>
        <dbReference type="ChEBI" id="CHEBI:21137"/>
    </cofactor>
    <text evidence="11">Binds 1 [3Fe-4S] cluster.</text>
</comment>
<evidence type="ECO:0000313" key="33">
    <source>
        <dbReference type="Proteomes" id="UP000275843"/>
    </source>
</evidence>
<evidence type="ECO:0000313" key="19">
    <source>
        <dbReference type="EMBL" id="AZF75751.1"/>
    </source>
</evidence>
<comment type="subunit">
    <text evidence="11">Part of the RNA polymerase complex.</text>
</comment>
<dbReference type="PROSITE" id="PS00446">
    <property type="entry name" value="RNA_POL_D_30KD"/>
    <property type="match status" value="1"/>
</dbReference>
<dbReference type="EMBL" id="CP011056">
    <property type="protein sequence ID" value="AKA76119.1"/>
    <property type="molecule type" value="Genomic_DNA"/>
</dbReference>
<dbReference type="AlphaFoldDB" id="A0A0E3GWC1"/>
<dbReference type="GO" id="GO:0006351">
    <property type="term" value="P:DNA-templated transcription"/>
    <property type="evidence" value="ECO:0007669"/>
    <property type="project" value="UniProtKB-UniRule"/>
</dbReference>
<feature type="binding site" evidence="11">
    <location>
        <position position="209"/>
    </location>
    <ligand>
        <name>[3Fe-4S] cluster</name>
        <dbReference type="ChEBI" id="CHEBI:21137"/>
    </ligand>
</feature>
<evidence type="ECO:0000256" key="3">
    <source>
        <dbReference type="ARBA" id="ARBA00022679"/>
    </source>
</evidence>
<dbReference type="Proteomes" id="UP000033057">
    <property type="component" value="Chromosome"/>
</dbReference>
<proteinExistence type="inferred from homology"/>
<evidence type="ECO:0000313" key="16">
    <source>
        <dbReference type="EMBL" id="AZF67886.1"/>
    </source>
</evidence>
<comment type="catalytic activity">
    <reaction evidence="11">
        <text>RNA(n) + a ribonucleoside 5'-triphosphate = RNA(n+1) + diphosphate</text>
        <dbReference type="Rhea" id="RHEA:21248"/>
        <dbReference type="Rhea" id="RHEA-COMP:14527"/>
        <dbReference type="Rhea" id="RHEA-COMP:17342"/>
        <dbReference type="ChEBI" id="CHEBI:33019"/>
        <dbReference type="ChEBI" id="CHEBI:61557"/>
        <dbReference type="ChEBI" id="CHEBI:140395"/>
        <dbReference type="EC" id="2.7.7.6"/>
    </reaction>
</comment>
<evidence type="ECO:0000313" key="23">
    <source>
        <dbReference type="EMBL" id="QPG50403.1"/>
    </source>
</evidence>
<dbReference type="EMBL" id="CP050869">
    <property type="protein sequence ID" value="QPG50403.1"/>
    <property type="molecule type" value="Genomic_DNA"/>
</dbReference>
<dbReference type="GO" id="GO:0046983">
    <property type="term" value="F:protein dimerization activity"/>
    <property type="evidence" value="ECO:0007669"/>
    <property type="project" value="InterPro"/>
</dbReference>
<feature type="domain" description="DNA-directed RNA polymerase RpoA/D/Rpb3-type" evidence="12">
    <location>
        <begin position="12"/>
        <end position="259"/>
    </location>
</feature>
<dbReference type="Proteomes" id="UP000275843">
    <property type="component" value="Chromosome"/>
</dbReference>
<evidence type="ECO:0000313" key="27">
    <source>
        <dbReference type="Proteomes" id="UP000033106"/>
    </source>
</evidence>
<reference evidence="29 30" key="4">
    <citation type="journal article" date="2018" name="Proc. Natl. Acad. Sci. U.S.A.">
        <title>Nonmutational mechanism of inheritance in the Archaeon Sulfolobus solfataricus.</title>
        <authorList>
            <person name="Payne S."/>
            <person name="McCarthy S."/>
            <person name="Johnson T."/>
            <person name="North E."/>
            <person name="Blum P."/>
        </authorList>
    </citation>
    <scope>NUCLEOTIDE SEQUENCE [LARGE SCALE GENOMIC DNA]</scope>
    <source>
        <strain evidence="17 29">SARC-H</strain>
        <strain evidence="18 33">SARC-I</strain>
        <strain evidence="20 34">SARC-N</strain>
        <strain evidence="21 35">SARC-O</strain>
        <strain evidence="22 30">SUL120</strain>
        <strain evidence="16 31">SULG</strain>
        <strain evidence="19 32">SULM</strain>
    </source>
</reference>
<reference evidence="23 36" key="6">
    <citation type="journal article" date="2020" name="Nat. Commun.">
        <title>The structures of two archaeal type IV pili illuminate evolutionary relationships.</title>
        <authorList>
            <person name="Wang F."/>
            <person name="Baquero D.P."/>
            <person name="Su Z."/>
            <person name="Beltran L.C."/>
            <person name="Prangishvili D."/>
            <person name="Krupovic M."/>
            <person name="Egelman E.H."/>
        </authorList>
    </citation>
    <scope>NUCLEOTIDE SEQUENCE [LARGE SCALE GENOMIC DNA]</scope>
    <source>
        <strain evidence="23 36">POZ149</strain>
    </source>
</reference>
<reference evidence="25 26" key="1">
    <citation type="journal article" date="2015" name="Genome Announc.">
        <title>Complete Genome Sequence of Sulfolobus solfataricus Strain 98/2 and Evolved Derivatives.</title>
        <authorList>
            <person name="McCarthy S."/>
            <person name="Gradnigo J."/>
            <person name="Johnson T."/>
            <person name="Payne S."/>
            <person name="Lipzen A."/>
            <person name="Martin J."/>
            <person name="Schackwitz W."/>
            <person name="Moriyama E."/>
            <person name="Blum P."/>
        </authorList>
    </citation>
    <scope>NUCLEOTIDE SEQUENCE [LARGE SCALE GENOMIC DNA]</scope>
    <source>
        <strain evidence="25">98/2 SULC</strain>
        <strain evidence="13">SARC-B</strain>
        <strain evidence="14">SARC-C</strain>
        <strain evidence="15 27">SULA</strain>
        <strain evidence="26">SULB</strain>
    </source>
</reference>
<keyword evidence="4 11" id="KW-0548">Nucleotidyltransferase</keyword>
<dbReference type="GO" id="GO:0003899">
    <property type="term" value="F:DNA-directed RNA polymerase activity"/>
    <property type="evidence" value="ECO:0007669"/>
    <property type="project" value="UniProtKB-UniRule"/>
</dbReference>
<evidence type="ECO:0000313" key="17">
    <source>
        <dbReference type="EMBL" id="AZF70506.1"/>
    </source>
</evidence>
<sequence length="265" mass="30294">MSINLLHKDDTRIDLVFEGYPLEFVNAIRRASMLYVPIMAVDDVYFIENNSPLYDEILAHRLALIPFMSEEALDTYRWPEECIECTENCEKCYTKIYIEAEAPNEPRMIYSKDIKSEDPSVVPISGDIPIVLLGTNQKISLEARLRLGYGKEHAKFIPVSLSVVRYYPKVEILANCEKAVNVCPEGVFELKDGKLSVKNELSCTLCEECLRYCNGSIRISFVEDKYILEIESVGSLKPERILLEAGKSIIRKIEELEKKLVEVVK</sequence>
<evidence type="ECO:0000313" key="26">
    <source>
        <dbReference type="Proteomes" id="UP000033085"/>
    </source>
</evidence>
<dbReference type="SUPFAM" id="SSF55257">
    <property type="entry name" value="RBP11-like subunits of RNA polymerase"/>
    <property type="match status" value="1"/>
</dbReference>
<dbReference type="Proteomes" id="UP000278715">
    <property type="component" value="Chromosome"/>
</dbReference>
<dbReference type="Proteomes" id="UP000033106">
    <property type="component" value="Chromosome"/>
</dbReference>
<evidence type="ECO:0000259" key="12">
    <source>
        <dbReference type="SMART" id="SM00662"/>
    </source>
</evidence>
<dbReference type="GeneID" id="44129034"/>
<dbReference type="GO" id="GO:0000428">
    <property type="term" value="C:DNA-directed RNA polymerase complex"/>
    <property type="evidence" value="ECO:0007669"/>
    <property type="project" value="UniProtKB-KW"/>
</dbReference>
<keyword evidence="5 11" id="KW-0479">Metal-binding</keyword>
<evidence type="ECO:0000256" key="5">
    <source>
        <dbReference type="ARBA" id="ARBA00022723"/>
    </source>
</evidence>
<evidence type="ECO:0000256" key="2">
    <source>
        <dbReference type="ARBA" id="ARBA00022490"/>
    </source>
</evidence>
<dbReference type="EC" id="2.7.7.6" evidence="11"/>
<evidence type="ECO:0000256" key="1">
    <source>
        <dbReference type="ARBA" id="ARBA00022478"/>
    </source>
</evidence>
<accession>A0A0E3GWC1</accession>
<dbReference type="InterPro" id="IPR011262">
    <property type="entry name" value="DNA-dir_RNA_pol_insert"/>
</dbReference>
<keyword evidence="1 11" id="KW-0240">DNA-directed RNA polymerase</keyword>
<dbReference type="InterPro" id="IPR050518">
    <property type="entry name" value="Rpo3/RPB3_RNA_Pol_subunit"/>
</dbReference>
<dbReference type="Gene3D" id="3.30.70.20">
    <property type="match status" value="1"/>
</dbReference>
<dbReference type="EMBL" id="CP033237">
    <property type="protein sequence ID" value="AZF73126.1"/>
    <property type="molecule type" value="Genomic_DNA"/>
</dbReference>
<dbReference type="EMBL" id="CP033240">
    <property type="protein sequence ID" value="AZF80964.1"/>
    <property type="molecule type" value="Genomic_DNA"/>
</dbReference>
<dbReference type="Pfam" id="PF01000">
    <property type="entry name" value="RNA_pol_A_bac"/>
    <property type="match status" value="1"/>
</dbReference>
<evidence type="ECO:0000313" key="36">
    <source>
        <dbReference type="Proteomes" id="UP000594632"/>
    </source>
</evidence>
<dbReference type="EMBL" id="CP033238">
    <property type="protein sequence ID" value="AZF75751.1"/>
    <property type="molecule type" value="Genomic_DNA"/>
</dbReference>
<dbReference type="InterPro" id="IPR011263">
    <property type="entry name" value="DNA-dir_RNA_pol_RpoA/D/Rpb3"/>
</dbReference>
<dbReference type="SMART" id="SM00662">
    <property type="entry name" value="RPOLD"/>
    <property type="match status" value="1"/>
</dbReference>
<evidence type="ECO:0000313" key="28">
    <source>
        <dbReference type="Proteomes" id="UP000076770"/>
    </source>
</evidence>
<gene>
    <name evidence="11" type="primary">rpo3</name>
    <name evidence="11" type="synonym">rpoD</name>
    <name evidence="23" type="ORF">HFC64_11830</name>
    <name evidence="24" type="ORF">SSOP1_0069</name>
    <name evidence="15" type="ORF">SULA_1089</name>
    <name evidence="13" type="ORF">SULB_1090</name>
    <name evidence="14" type="ORF">SULC_1089</name>
    <name evidence="16" type="ORF">SULG_05350</name>
    <name evidence="17" type="ORF">SULH_05350</name>
    <name evidence="18" type="ORF">SULI_05350</name>
    <name evidence="19" type="ORF">SULM_05350</name>
    <name evidence="20" type="ORF">SULN_05350</name>
    <name evidence="21" type="ORF">SULO_05360</name>
    <name evidence="22" type="ORF">SULZ_05595</name>
</gene>
<dbReference type="Gene3D" id="3.30.1360.10">
    <property type="entry name" value="RNA polymerase, RBP11-like subunit"/>
    <property type="match status" value="1"/>
</dbReference>
<dbReference type="PANTHER" id="PTHR11800">
    <property type="entry name" value="DNA-DIRECTED RNA POLYMERASE"/>
    <property type="match status" value="1"/>
</dbReference>
<dbReference type="EMBL" id="CP033236">
    <property type="protein sequence ID" value="AZF70506.1"/>
    <property type="molecule type" value="Genomic_DNA"/>
</dbReference>
<evidence type="ECO:0000313" key="22">
    <source>
        <dbReference type="EMBL" id="AZF83603.1"/>
    </source>
</evidence>
<dbReference type="CDD" id="cd07030">
    <property type="entry name" value="RNAP_D"/>
    <property type="match status" value="1"/>
</dbReference>
<dbReference type="Gene3D" id="2.170.120.12">
    <property type="entry name" value="DNA-directed RNA polymerase, insert domain"/>
    <property type="match status" value="1"/>
</dbReference>
<dbReference type="Proteomes" id="UP000594632">
    <property type="component" value="Chromosome"/>
</dbReference>
<feature type="binding site" evidence="11">
    <location>
        <position position="206"/>
    </location>
    <ligand>
        <name>[3Fe-4S] cluster</name>
        <dbReference type="ChEBI" id="CHEBI:21137"/>
    </ligand>
</feature>
<dbReference type="GO" id="GO:0003677">
    <property type="term" value="F:DNA binding"/>
    <property type="evidence" value="ECO:0007669"/>
    <property type="project" value="UniProtKB-UniRule"/>
</dbReference>
<dbReference type="OrthoDB" id="84933at2157"/>
<dbReference type="InterPro" id="IPR036643">
    <property type="entry name" value="RNApol_insert_sf"/>
</dbReference>
<comment type="subcellular location">
    <subcellularLocation>
        <location evidence="11">Cytoplasm</location>
    </subcellularLocation>
</comment>
<evidence type="ECO:0000256" key="11">
    <source>
        <dbReference type="HAMAP-Rule" id="MF_00320"/>
    </source>
</evidence>
<dbReference type="PATRIC" id="fig|2287.6.peg.1148"/>
<evidence type="ECO:0000313" key="21">
    <source>
        <dbReference type="EMBL" id="AZF80964.1"/>
    </source>
</evidence>
<evidence type="ECO:0000313" key="13">
    <source>
        <dbReference type="EMBL" id="AKA73420.1"/>
    </source>
</evidence>
<dbReference type="EMBL" id="CP011057">
    <property type="protein sequence ID" value="AKA78811.1"/>
    <property type="molecule type" value="Genomic_DNA"/>
</dbReference>
<evidence type="ECO:0000313" key="34">
    <source>
        <dbReference type="Proteomes" id="UP000278715"/>
    </source>
</evidence>
<dbReference type="EMBL" id="CP033241">
    <property type="protein sequence ID" value="AZF83603.1"/>
    <property type="molecule type" value="Genomic_DNA"/>
</dbReference>
<evidence type="ECO:0000313" key="32">
    <source>
        <dbReference type="Proteomes" id="UP000273443"/>
    </source>
</evidence>
<evidence type="ECO:0000313" key="24">
    <source>
        <dbReference type="EMBL" id="SAI83623.1"/>
    </source>
</evidence>
<dbReference type="HAMAP" id="MF_00320">
    <property type="entry name" value="RNApol_arch_Rpo3"/>
    <property type="match status" value="1"/>
</dbReference>
<evidence type="ECO:0000313" key="14">
    <source>
        <dbReference type="EMBL" id="AKA76119.1"/>
    </source>
</evidence>
<dbReference type="GeneID" id="1455324"/>
<dbReference type="SMR" id="A0A0E3GWC1"/>
<evidence type="ECO:0000313" key="25">
    <source>
        <dbReference type="Proteomes" id="UP000033057"/>
    </source>
</evidence>
<dbReference type="InterPro" id="IPR022842">
    <property type="entry name" value="RNAP_Rpo3/Rpb3/RPAC1"/>
</dbReference>
<dbReference type="PANTHER" id="PTHR11800:SF2">
    <property type="entry name" value="DNA-DIRECTED RNA POLYMERASE II SUBUNIT RPB3"/>
    <property type="match status" value="1"/>
</dbReference>
<dbReference type="GO" id="GO:0046872">
    <property type="term" value="F:metal ion binding"/>
    <property type="evidence" value="ECO:0007669"/>
    <property type="project" value="UniProtKB-KW"/>
</dbReference>
<evidence type="ECO:0000256" key="4">
    <source>
        <dbReference type="ARBA" id="ARBA00022695"/>
    </source>
</evidence>